<evidence type="ECO:0000313" key="14">
    <source>
        <dbReference type="EnsemblPlants" id="Solyc12g035824.1.1"/>
    </source>
</evidence>
<sequence>MYFSSLFLFWFSYHGSLVVLHHISTKKNPIPQRIVHGTTIEIHRNIFPSIILMLIDIPSFALSSHYYKSYWTSIVSECASSRGWASTLPYEYWDYKSSIGQSLTFGSYTIQEDDQELGQSHLLEVDNRVVLPAKSPICFIVTSDDVSHSWVVPSLGIKCNVIPSHLNQTSIMEYDQCSEIRGNNHEFIPIIVEVLPMKDNGYRVFSQYIPQSPNKQQ</sequence>
<dbReference type="GO" id="GO:0005507">
    <property type="term" value="F:copper ion binding"/>
    <property type="evidence" value="ECO:0007669"/>
    <property type="project" value="InterPro"/>
</dbReference>
<feature type="domain" description="Cytochrome oxidase subunit II transmembrane region profile" evidence="13">
    <location>
        <begin position="1"/>
        <end position="70"/>
    </location>
</feature>
<keyword evidence="3 11" id="KW-0813">Transport</keyword>
<comment type="subcellular location">
    <subcellularLocation>
        <location evidence="1">Membrane</location>
        <topology evidence="1">Multi-pass membrane protein</topology>
    </subcellularLocation>
    <subcellularLocation>
        <location evidence="11">Mitochondrion inner membrane</location>
        <topology evidence="11">Multi-pass membrane protein</topology>
    </subcellularLocation>
</comment>
<comment type="catalytic activity">
    <reaction evidence="10">
        <text>4 Fe(II)-[cytochrome c] + O2 + 8 H(+)(in) = 4 Fe(III)-[cytochrome c] + 2 H2O + 4 H(+)(out)</text>
        <dbReference type="Rhea" id="RHEA:11436"/>
        <dbReference type="Rhea" id="RHEA-COMP:10350"/>
        <dbReference type="Rhea" id="RHEA-COMP:14399"/>
        <dbReference type="ChEBI" id="CHEBI:15377"/>
        <dbReference type="ChEBI" id="CHEBI:15378"/>
        <dbReference type="ChEBI" id="CHEBI:15379"/>
        <dbReference type="ChEBI" id="CHEBI:29033"/>
        <dbReference type="ChEBI" id="CHEBI:29034"/>
        <dbReference type="EC" id="7.1.1.9"/>
    </reaction>
    <physiologicalReaction direction="left-to-right" evidence="10">
        <dbReference type="Rhea" id="RHEA:11437"/>
    </physiologicalReaction>
</comment>
<dbReference type="Pfam" id="PF00116">
    <property type="entry name" value="COX2"/>
    <property type="match status" value="1"/>
</dbReference>
<dbReference type="GO" id="GO:0031966">
    <property type="term" value="C:mitochondrial membrane"/>
    <property type="evidence" value="ECO:0000318"/>
    <property type="project" value="GO_Central"/>
</dbReference>
<dbReference type="InterPro" id="IPR008972">
    <property type="entry name" value="Cupredoxin"/>
</dbReference>
<evidence type="ECO:0000259" key="13">
    <source>
        <dbReference type="PROSITE" id="PS50999"/>
    </source>
</evidence>
<evidence type="ECO:0000259" key="12">
    <source>
        <dbReference type="PROSITE" id="PS50857"/>
    </source>
</evidence>
<dbReference type="PRINTS" id="PR01166">
    <property type="entry name" value="CYCOXIDASEII"/>
</dbReference>
<evidence type="ECO:0000256" key="6">
    <source>
        <dbReference type="ARBA" id="ARBA00022967"/>
    </source>
</evidence>
<keyword evidence="11" id="KW-0479">Metal-binding</keyword>
<dbReference type="PROSITE" id="PS50999">
    <property type="entry name" value="COX2_TM"/>
    <property type="match status" value="1"/>
</dbReference>
<dbReference type="Pfam" id="PF02790">
    <property type="entry name" value="COX2_TM"/>
    <property type="match status" value="1"/>
</dbReference>
<evidence type="ECO:0000256" key="4">
    <source>
        <dbReference type="ARBA" id="ARBA00022660"/>
    </source>
</evidence>
<comment type="function">
    <text evidence="11">Component of the cytochrome c oxidase, the last enzyme in the mitochondrial electron transport chain which drives oxidative phosphorylation. The respiratory chain contains 3 multisubunit complexes succinate dehydrogenase (complex II, CII), ubiquinol-cytochrome c oxidoreductase (cytochrome b-c1 complex, complex III, CIII) and cytochrome c oxidase (complex IV, CIV), that cooperate to transfer electrons derived from NADH and succinate to molecular oxygen, creating an electrochemical gradient over the inner membrane that drives transmembrane transport and the ATP synthase. Cytochrome c oxidase is the component of the respiratory chain that catalyzes the reduction of oxygen to water. Electrons originating from reduced cytochrome c in the intermembrane space (IMS) are transferred via the dinuclear copper A center (CU(A)) of subunit 2 and heme A of subunit 1 to the active site in subunit 1, a binuclear center (BNC) formed by heme A3 and copper B (CU(B)). The BNC reduces molecular oxygen to 2 water molecules using 4 electrons from cytochrome c in the IMS and 4 protons from the mitochondrial matrix.</text>
</comment>
<dbReference type="GO" id="GO:0005743">
    <property type="term" value="C:mitochondrial inner membrane"/>
    <property type="evidence" value="ECO:0007669"/>
    <property type="project" value="UniProtKB-SubCell"/>
</dbReference>
<reference evidence="14" key="1">
    <citation type="journal article" date="2012" name="Nature">
        <title>The tomato genome sequence provides insights into fleshy fruit evolution.</title>
        <authorList>
            <consortium name="Tomato Genome Consortium"/>
        </authorList>
    </citation>
    <scope>NUCLEOTIDE SEQUENCE [LARGE SCALE GENOMIC DNA]</scope>
    <source>
        <strain evidence="14">cv. Heinz 1706</strain>
    </source>
</reference>
<keyword evidence="9 11" id="KW-0472">Membrane</keyword>
<evidence type="ECO:0000256" key="8">
    <source>
        <dbReference type="ARBA" id="ARBA00022989"/>
    </source>
</evidence>
<keyword evidence="6" id="KW-1278">Translocase</keyword>
<dbReference type="InParanoid" id="A0A3Q7JUU5"/>
<keyword evidence="8" id="KW-1133">Transmembrane helix</keyword>
<proteinExistence type="inferred from homology"/>
<accession>A0A3Q7JUU5</accession>
<dbReference type="AlphaFoldDB" id="A0A3Q7JUU5"/>
<dbReference type="PANTHER" id="PTHR22888:SF9">
    <property type="entry name" value="CYTOCHROME C OXIDASE SUBUNIT 2"/>
    <property type="match status" value="1"/>
</dbReference>
<evidence type="ECO:0000256" key="1">
    <source>
        <dbReference type="ARBA" id="ARBA00004141"/>
    </source>
</evidence>
<reference evidence="14" key="2">
    <citation type="submission" date="2019-01" db="UniProtKB">
        <authorList>
            <consortium name="EnsemblPlants"/>
        </authorList>
    </citation>
    <scope>IDENTIFICATION</scope>
    <source>
        <strain evidence="14">cv. Heinz 1706</strain>
    </source>
</reference>
<evidence type="ECO:0000256" key="2">
    <source>
        <dbReference type="ARBA" id="ARBA00007866"/>
    </source>
</evidence>
<feature type="domain" description="Cytochrome oxidase subunit II copper A binding" evidence="12">
    <location>
        <begin position="57"/>
        <end position="211"/>
    </location>
</feature>
<dbReference type="InterPro" id="IPR011759">
    <property type="entry name" value="Cyt_c_oxidase_su2_TM_dom"/>
</dbReference>
<dbReference type="GO" id="GO:0004129">
    <property type="term" value="F:cytochrome-c oxidase activity"/>
    <property type="evidence" value="ECO:0007669"/>
    <property type="project" value="UniProtKB-EC"/>
</dbReference>
<dbReference type="Proteomes" id="UP000004994">
    <property type="component" value="Chromosome 12"/>
</dbReference>
<evidence type="ECO:0000256" key="10">
    <source>
        <dbReference type="ARBA" id="ARBA00049512"/>
    </source>
</evidence>
<dbReference type="GO" id="GO:0042773">
    <property type="term" value="P:ATP synthesis coupled electron transport"/>
    <property type="evidence" value="ECO:0000318"/>
    <property type="project" value="GO_Central"/>
</dbReference>
<dbReference type="PANTHER" id="PTHR22888">
    <property type="entry name" value="CYTOCHROME C OXIDASE, SUBUNIT II"/>
    <property type="match status" value="1"/>
</dbReference>
<dbReference type="SUPFAM" id="SSF81464">
    <property type="entry name" value="Cytochrome c oxidase subunit II-like, transmembrane region"/>
    <property type="match status" value="1"/>
</dbReference>
<evidence type="ECO:0000313" key="15">
    <source>
        <dbReference type="Proteomes" id="UP000004994"/>
    </source>
</evidence>
<dbReference type="PROSITE" id="PS50857">
    <property type="entry name" value="COX2_CUA"/>
    <property type="match status" value="1"/>
</dbReference>
<dbReference type="InterPro" id="IPR045187">
    <property type="entry name" value="CcO_II"/>
</dbReference>
<dbReference type="Gene3D" id="1.10.287.90">
    <property type="match status" value="1"/>
</dbReference>
<organism evidence="14">
    <name type="scientific">Solanum lycopersicum</name>
    <name type="common">Tomato</name>
    <name type="synonym">Lycopersicon esculentum</name>
    <dbReference type="NCBI Taxonomy" id="4081"/>
    <lineage>
        <taxon>Eukaryota</taxon>
        <taxon>Viridiplantae</taxon>
        <taxon>Streptophyta</taxon>
        <taxon>Embryophyta</taxon>
        <taxon>Tracheophyta</taxon>
        <taxon>Spermatophyta</taxon>
        <taxon>Magnoliopsida</taxon>
        <taxon>eudicotyledons</taxon>
        <taxon>Gunneridae</taxon>
        <taxon>Pentapetalae</taxon>
        <taxon>asterids</taxon>
        <taxon>lamiids</taxon>
        <taxon>Solanales</taxon>
        <taxon>Solanaceae</taxon>
        <taxon>Solanoideae</taxon>
        <taxon>Solaneae</taxon>
        <taxon>Solanum</taxon>
        <taxon>Solanum subgen. Lycopersicon</taxon>
    </lineage>
</organism>
<evidence type="ECO:0000256" key="3">
    <source>
        <dbReference type="ARBA" id="ARBA00022448"/>
    </source>
</evidence>
<comment type="cofactor">
    <cofactor evidence="11">
        <name>Cu cation</name>
        <dbReference type="ChEBI" id="CHEBI:23378"/>
    </cofactor>
    <text evidence="11">Binds a copper A center.</text>
</comment>
<comment type="similarity">
    <text evidence="2 11">Belongs to the cytochrome c oxidase subunit 2 family.</text>
</comment>
<dbReference type="Gene3D" id="2.60.40.420">
    <property type="entry name" value="Cupredoxins - blue copper proteins"/>
    <property type="match status" value="1"/>
</dbReference>
<dbReference type="InterPro" id="IPR036257">
    <property type="entry name" value="Cyt_c_oxidase_su2_TM_sf"/>
</dbReference>
<keyword evidence="4 11" id="KW-0679">Respiratory chain</keyword>
<evidence type="ECO:0000256" key="9">
    <source>
        <dbReference type="ARBA" id="ARBA00023136"/>
    </source>
</evidence>
<dbReference type="STRING" id="4081.A0A3Q7JUU5"/>
<dbReference type="GO" id="GO:0045277">
    <property type="term" value="C:respiratory chain complex IV"/>
    <property type="evidence" value="ECO:0000318"/>
    <property type="project" value="GO_Central"/>
</dbReference>
<keyword evidence="11" id="KW-0496">Mitochondrion</keyword>
<evidence type="ECO:0000256" key="11">
    <source>
        <dbReference type="RuleBase" id="RU000457"/>
    </source>
</evidence>
<dbReference type="InterPro" id="IPR002429">
    <property type="entry name" value="CcO_II-like_C"/>
</dbReference>
<dbReference type="EnsemblPlants" id="Solyc12g035824.1.1">
    <property type="protein sequence ID" value="Solyc12g035824.1.1"/>
    <property type="gene ID" value="Solyc12g035824.1"/>
</dbReference>
<evidence type="ECO:0000256" key="5">
    <source>
        <dbReference type="ARBA" id="ARBA00022692"/>
    </source>
</evidence>
<dbReference type="Gramene" id="Solyc12g035824.1.1">
    <property type="protein sequence ID" value="Solyc12g035824.1.1"/>
    <property type="gene ID" value="Solyc12g035824.1"/>
</dbReference>
<name>A0A3Q7JUU5_SOLLC</name>
<keyword evidence="7 11" id="KW-0249">Electron transport</keyword>
<keyword evidence="11" id="KW-0999">Mitochondrion inner membrane</keyword>
<keyword evidence="5 11" id="KW-0812">Transmembrane</keyword>
<dbReference type="SUPFAM" id="SSF49503">
    <property type="entry name" value="Cupredoxins"/>
    <property type="match status" value="1"/>
</dbReference>
<keyword evidence="15" id="KW-1185">Reference proteome</keyword>
<evidence type="ECO:0000256" key="7">
    <source>
        <dbReference type="ARBA" id="ARBA00022982"/>
    </source>
</evidence>
<keyword evidence="11" id="KW-0186">Copper</keyword>
<protein>
    <recommendedName>
        <fullName evidence="11">Cytochrome c oxidase subunit 2</fullName>
    </recommendedName>
</protein>